<dbReference type="PANTHER" id="PTHR22916">
    <property type="entry name" value="GLYCOSYLTRANSFERASE"/>
    <property type="match status" value="1"/>
</dbReference>
<dbReference type="EMBL" id="VUNC01000007">
    <property type="protein sequence ID" value="MST73174.1"/>
    <property type="molecule type" value="Genomic_DNA"/>
</dbReference>
<dbReference type="InterPro" id="IPR001173">
    <property type="entry name" value="Glyco_trans_2-like"/>
</dbReference>
<feature type="domain" description="Glycosyltransferase 2-like" evidence="1">
    <location>
        <begin position="8"/>
        <end position="111"/>
    </location>
</feature>
<dbReference type="CDD" id="cd00761">
    <property type="entry name" value="Glyco_tranf_GTA_type"/>
    <property type="match status" value="1"/>
</dbReference>
<keyword evidence="3" id="KW-1185">Reference proteome</keyword>
<dbReference type="SUPFAM" id="SSF53448">
    <property type="entry name" value="Nucleotide-diphospho-sugar transferases"/>
    <property type="match status" value="1"/>
</dbReference>
<dbReference type="InterPro" id="IPR029044">
    <property type="entry name" value="Nucleotide-diphossugar_trans"/>
</dbReference>
<keyword evidence="2" id="KW-0808">Transferase</keyword>
<organism evidence="2 3">
    <name type="scientific">Olsenella porci</name>
    <dbReference type="NCBI Taxonomy" id="2652279"/>
    <lineage>
        <taxon>Bacteria</taxon>
        <taxon>Bacillati</taxon>
        <taxon>Actinomycetota</taxon>
        <taxon>Coriobacteriia</taxon>
        <taxon>Coriobacteriales</taxon>
        <taxon>Atopobiaceae</taxon>
        <taxon>Olsenella</taxon>
    </lineage>
</organism>
<evidence type="ECO:0000259" key="1">
    <source>
        <dbReference type="Pfam" id="PF00535"/>
    </source>
</evidence>
<dbReference type="Pfam" id="PF00535">
    <property type="entry name" value="Glycos_transf_2"/>
    <property type="match status" value="1"/>
</dbReference>
<sequence length="344" mass="39814">MQKTITFGIPCYNSSEYMDHCIKSILEGSGYADDVQIVIVDDGSTKDDTLQKALDWQARYPGIIQAVHQENGGHGIAVLKALEYAEGSYFKIVDSDDWVDGDALRVLLERLRMFVDYETRVDLVVTNYVYEHVSEGKQKVVDYGFALPKGKIITWKSIGHFNMAQNLLMHALCYRTEVLRDGGLPMPAHTFYVDNIYAYVPLPRCQTLYYLDVDLYRYFIGRDDQSVNEDLLVSRVDQQLRVTRVMMHAYHLYDDIDTRELRDYMIGHFTLMMAACSIFSKLSKDPQAEPRLEELWEELRQYDRRMYRRARHGLVGTAMNFTGEGGKKATIIIYRVAQKLVKFN</sequence>
<dbReference type="GO" id="GO:0016758">
    <property type="term" value="F:hexosyltransferase activity"/>
    <property type="evidence" value="ECO:0007669"/>
    <property type="project" value="UniProtKB-ARBA"/>
</dbReference>
<accession>A0A6N7XQB8</accession>
<name>A0A6N7XQB8_9ACTN</name>
<dbReference type="AlphaFoldDB" id="A0A6N7XQB8"/>
<gene>
    <name evidence="2" type="ORF">FYJ68_08660</name>
</gene>
<evidence type="ECO:0000313" key="2">
    <source>
        <dbReference type="EMBL" id="MST73174.1"/>
    </source>
</evidence>
<dbReference type="Gene3D" id="3.90.550.10">
    <property type="entry name" value="Spore Coat Polysaccharide Biosynthesis Protein SpsA, Chain A"/>
    <property type="match status" value="1"/>
</dbReference>
<protein>
    <submittedName>
        <fullName evidence="2">Glycosyltransferase family 2 protein</fullName>
    </submittedName>
</protein>
<reference evidence="2 3" key="1">
    <citation type="submission" date="2019-08" db="EMBL/GenBank/DDBJ databases">
        <title>In-depth cultivation of the pig gut microbiome towards novel bacterial diversity and tailored functional studies.</title>
        <authorList>
            <person name="Wylensek D."/>
            <person name="Hitch T.C.A."/>
            <person name="Clavel T."/>
        </authorList>
    </citation>
    <scope>NUCLEOTIDE SEQUENCE [LARGE SCALE GENOMIC DNA]</scope>
    <source>
        <strain evidence="2 3">CA-Schmier-601-WT-1</strain>
    </source>
</reference>
<evidence type="ECO:0000313" key="3">
    <source>
        <dbReference type="Proteomes" id="UP000469325"/>
    </source>
</evidence>
<dbReference type="PANTHER" id="PTHR22916:SF3">
    <property type="entry name" value="UDP-GLCNAC:BETAGAL BETA-1,3-N-ACETYLGLUCOSAMINYLTRANSFERASE-LIKE PROTEIN 1"/>
    <property type="match status" value="1"/>
</dbReference>
<proteinExistence type="predicted"/>
<comment type="caution">
    <text evidence="2">The sequence shown here is derived from an EMBL/GenBank/DDBJ whole genome shotgun (WGS) entry which is preliminary data.</text>
</comment>
<dbReference type="RefSeq" id="WP_154435816.1">
    <property type="nucleotide sequence ID" value="NZ_VUNC01000007.1"/>
</dbReference>
<dbReference type="Proteomes" id="UP000469325">
    <property type="component" value="Unassembled WGS sequence"/>
</dbReference>